<reference evidence="1" key="1">
    <citation type="journal article" date="2014" name="Int. J. Syst. Evol. Microbiol.">
        <title>Complete genome sequence of Corynebacterium casei LMG S-19264T (=DSM 44701T), isolated from a smear-ripened cheese.</title>
        <authorList>
            <consortium name="US DOE Joint Genome Institute (JGI-PGF)"/>
            <person name="Walter F."/>
            <person name="Albersmeier A."/>
            <person name="Kalinowski J."/>
            <person name="Ruckert C."/>
        </authorList>
    </citation>
    <scope>NUCLEOTIDE SEQUENCE</scope>
    <source>
        <strain evidence="1">CGMCC 1.12698</strain>
    </source>
</reference>
<accession>A0A917AR01</accession>
<dbReference type="AlphaFoldDB" id="A0A917AR01"/>
<reference evidence="1" key="2">
    <citation type="submission" date="2020-09" db="EMBL/GenBank/DDBJ databases">
        <authorList>
            <person name="Sun Q."/>
            <person name="Zhou Y."/>
        </authorList>
    </citation>
    <scope>NUCLEOTIDE SEQUENCE</scope>
    <source>
        <strain evidence="1">CGMCC 1.12698</strain>
    </source>
</reference>
<name>A0A917AR01_9BACI</name>
<keyword evidence="2" id="KW-1185">Reference proteome</keyword>
<evidence type="ECO:0000313" key="2">
    <source>
        <dbReference type="Proteomes" id="UP000605259"/>
    </source>
</evidence>
<organism evidence="1 2">
    <name type="scientific">Priestia taiwanensis</name>
    <dbReference type="NCBI Taxonomy" id="1347902"/>
    <lineage>
        <taxon>Bacteria</taxon>
        <taxon>Bacillati</taxon>
        <taxon>Bacillota</taxon>
        <taxon>Bacilli</taxon>
        <taxon>Bacillales</taxon>
        <taxon>Bacillaceae</taxon>
        <taxon>Priestia</taxon>
    </lineage>
</organism>
<dbReference type="EMBL" id="BMFK01000001">
    <property type="protein sequence ID" value="GGE69172.1"/>
    <property type="molecule type" value="Genomic_DNA"/>
</dbReference>
<sequence>MNLCAATNAVVTGKGMALNPLEDKEDVIFQRRLAWQSAISEEQANQFKEMVTRRIETAMEMSGVEENVEVSAEDVVYGGVK</sequence>
<evidence type="ECO:0000313" key="1">
    <source>
        <dbReference type="EMBL" id="GGE69172.1"/>
    </source>
</evidence>
<comment type="caution">
    <text evidence="1">The sequence shown here is derived from an EMBL/GenBank/DDBJ whole genome shotgun (WGS) entry which is preliminary data.</text>
</comment>
<gene>
    <name evidence="1" type="ORF">GCM10007140_19050</name>
</gene>
<protein>
    <submittedName>
        <fullName evidence="1">Uncharacterized protein</fullName>
    </submittedName>
</protein>
<dbReference type="Proteomes" id="UP000605259">
    <property type="component" value="Unassembled WGS sequence"/>
</dbReference>
<proteinExistence type="predicted"/>